<dbReference type="EMBL" id="JBANQN010000001">
    <property type="protein sequence ID" value="KAK6804284.1"/>
    <property type="molecule type" value="Genomic_DNA"/>
</dbReference>
<gene>
    <name evidence="1" type="ORF">RDI58_002068</name>
</gene>
<reference evidence="1 2" key="1">
    <citation type="submission" date="2024-02" db="EMBL/GenBank/DDBJ databases">
        <title>de novo genome assembly of Solanum bulbocastanum strain 11H21.</title>
        <authorList>
            <person name="Hosaka A.J."/>
        </authorList>
    </citation>
    <scope>NUCLEOTIDE SEQUENCE [LARGE SCALE GENOMIC DNA]</scope>
    <source>
        <tissue evidence="1">Young leaves</tissue>
    </source>
</reference>
<comment type="caution">
    <text evidence="1">The sequence shown here is derived from an EMBL/GenBank/DDBJ whole genome shotgun (WGS) entry which is preliminary data.</text>
</comment>
<dbReference type="Proteomes" id="UP001371456">
    <property type="component" value="Unassembled WGS sequence"/>
</dbReference>
<accession>A0AAN8YQR5</accession>
<proteinExistence type="predicted"/>
<evidence type="ECO:0000313" key="2">
    <source>
        <dbReference type="Proteomes" id="UP001371456"/>
    </source>
</evidence>
<evidence type="ECO:0000313" key="1">
    <source>
        <dbReference type="EMBL" id="KAK6804284.1"/>
    </source>
</evidence>
<sequence length="44" mass="5169">MTFLKQKKKKKLPYLTHTLNLNNKRLKPPKNIGTLLVKIQNPLN</sequence>
<name>A0AAN8YQR5_SOLBU</name>
<organism evidence="1 2">
    <name type="scientific">Solanum bulbocastanum</name>
    <name type="common">Wild potato</name>
    <dbReference type="NCBI Taxonomy" id="147425"/>
    <lineage>
        <taxon>Eukaryota</taxon>
        <taxon>Viridiplantae</taxon>
        <taxon>Streptophyta</taxon>
        <taxon>Embryophyta</taxon>
        <taxon>Tracheophyta</taxon>
        <taxon>Spermatophyta</taxon>
        <taxon>Magnoliopsida</taxon>
        <taxon>eudicotyledons</taxon>
        <taxon>Gunneridae</taxon>
        <taxon>Pentapetalae</taxon>
        <taxon>asterids</taxon>
        <taxon>lamiids</taxon>
        <taxon>Solanales</taxon>
        <taxon>Solanaceae</taxon>
        <taxon>Solanoideae</taxon>
        <taxon>Solaneae</taxon>
        <taxon>Solanum</taxon>
    </lineage>
</organism>
<protein>
    <submittedName>
        <fullName evidence="1">Uncharacterized protein</fullName>
    </submittedName>
</protein>
<keyword evidence="2" id="KW-1185">Reference proteome</keyword>
<dbReference type="AlphaFoldDB" id="A0AAN8YQR5"/>